<keyword evidence="5" id="KW-1185">Reference proteome</keyword>
<dbReference type="EMBL" id="CP133720">
    <property type="protein sequence ID" value="WMW79298.1"/>
    <property type="molecule type" value="Genomic_DNA"/>
</dbReference>
<dbReference type="InterPro" id="IPR007492">
    <property type="entry name" value="LytTR_DNA-bd_dom"/>
</dbReference>
<evidence type="ECO:0000313" key="5">
    <source>
        <dbReference type="Proteomes" id="UP001181355"/>
    </source>
</evidence>
<dbReference type="PROSITE" id="PS50110">
    <property type="entry name" value="RESPONSE_REGULATORY"/>
    <property type="match status" value="1"/>
</dbReference>
<dbReference type="PROSITE" id="PS50930">
    <property type="entry name" value="HTH_LYTTR"/>
    <property type="match status" value="1"/>
</dbReference>
<dbReference type="InterPro" id="IPR001789">
    <property type="entry name" value="Sig_transdc_resp-reg_receiver"/>
</dbReference>
<dbReference type="PANTHER" id="PTHR37299:SF1">
    <property type="entry name" value="STAGE 0 SPORULATION PROTEIN A HOMOLOG"/>
    <property type="match status" value="1"/>
</dbReference>
<accession>A0ABY9RDI3</accession>
<name>A0ABY9RDI3_9BURK</name>
<dbReference type="SMART" id="SM00448">
    <property type="entry name" value="REC"/>
    <property type="match status" value="1"/>
</dbReference>
<dbReference type="PANTHER" id="PTHR37299">
    <property type="entry name" value="TRANSCRIPTIONAL REGULATOR-RELATED"/>
    <property type="match status" value="1"/>
</dbReference>
<dbReference type="RefSeq" id="WP_309480797.1">
    <property type="nucleotide sequence ID" value="NZ_CP133720.1"/>
</dbReference>
<protein>
    <submittedName>
        <fullName evidence="4">LytTR family DNA-binding domain-containing protein</fullName>
    </submittedName>
</protein>
<feature type="domain" description="Response regulatory" evidence="2">
    <location>
        <begin position="6"/>
        <end position="120"/>
    </location>
</feature>
<dbReference type="Proteomes" id="UP001181355">
    <property type="component" value="Chromosome"/>
</dbReference>
<evidence type="ECO:0000256" key="1">
    <source>
        <dbReference type="PROSITE-ProRule" id="PRU00169"/>
    </source>
</evidence>
<dbReference type="Pfam" id="PF00072">
    <property type="entry name" value="Response_reg"/>
    <property type="match status" value="1"/>
</dbReference>
<feature type="domain" description="HTH LytTR-type" evidence="3">
    <location>
        <begin position="160"/>
        <end position="264"/>
    </location>
</feature>
<feature type="modified residue" description="4-aspartylphosphate" evidence="1">
    <location>
        <position position="57"/>
    </location>
</feature>
<dbReference type="GO" id="GO:0003677">
    <property type="term" value="F:DNA binding"/>
    <property type="evidence" value="ECO:0007669"/>
    <property type="project" value="UniProtKB-KW"/>
</dbReference>
<dbReference type="InterPro" id="IPR046947">
    <property type="entry name" value="LytR-like"/>
</dbReference>
<organism evidence="4 5">
    <name type="scientific">Undibacterium cyanobacteriorum</name>
    <dbReference type="NCBI Taxonomy" id="3073561"/>
    <lineage>
        <taxon>Bacteria</taxon>
        <taxon>Pseudomonadati</taxon>
        <taxon>Pseudomonadota</taxon>
        <taxon>Betaproteobacteria</taxon>
        <taxon>Burkholderiales</taxon>
        <taxon>Oxalobacteraceae</taxon>
        <taxon>Undibacterium</taxon>
    </lineage>
</organism>
<reference evidence="4" key="1">
    <citation type="submission" date="2023-09" db="EMBL/GenBank/DDBJ databases">
        <title>Undibacterium sp. 20NA77.5 isolated from freshwater.</title>
        <authorList>
            <person name="Le V."/>
            <person name="Ko S.-R."/>
            <person name="Ahn C.-Y."/>
            <person name="Oh H.-M."/>
        </authorList>
    </citation>
    <scope>NUCLEOTIDE SEQUENCE</scope>
    <source>
        <strain evidence="4">20NA77.5</strain>
    </source>
</reference>
<gene>
    <name evidence="4" type="ORF">RF679_11630</name>
</gene>
<dbReference type="SMART" id="SM00850">
    <property type="entry name" value="LytTR"/>
    <property type="match status" value="1"/>
</dbReference>
<dbReference type="Gene3D" id="2.40.50.1020">
    <property type="entry name" value="LytTr DNA-binding domain"/>
    <property type="match status" value="1"/>
</dbReference>
<dbReference type="Gene3D" id="3.40.50.2300">
    <property type="match status" value="1"/>
</dbReference>
<keyword evidence="1" id="KW-0597">Phosphoprotein</keyword>
<evidence type="ECO:0000259" key="3">
    <source>
        <dbReference type="PROSITE" id="PS50930"/>
    </source>
</evidence>
<dbReference type="InterPro" id="IPR011006">
    <property type="entry name" value="CheY-like_superfamily"/>
</dbReference>
<proteinExistence type="predicted"/>
<sequence length="266" mass="30766">MSKPIRYLIVDDEILSQRNLSQAITEQSYWQPLGTASSVPQAREILTQDLPDVIFLDIQMPRESGLSLARELMGRETPPLIVFVTAFDEHAIEAFRLHALDYLLKPINDVHLRQAIDRAEQMLHFQQQAHLAQSLREMFQDEYKNDEPSTEPSKAFWEHISIRSIGRIDRVAVKDIVWVEAQGNYVLLHLRDGRMMYRASMSQLEKHLAPHAFIRTHRSILVRTHEISSLQVLADHSYEAVLKNQVRLPISERHLAKVKQALSQPQ</sequence>
<dbReference type="SUPFAM" id="SSF52172">
    <property type="entry name" value="CheY-like"/>
    <property type="match status" value="1"/>
</dbReference>
<keyword evidence="4" id="KW-0238">DNA-binding</keyword>
<evidence type="ECO:0000259" key="2">
    <source>
        <dbReference type="PROSITE" id="PS50110"/>
    </source>
</evidence>
<dbReference type="Pfam" id="PF04397">
    <property type="entry name" value="LytTR"/>
    <property type="match status" value="1"/>
</dbReference>
<evidence type="ECO:0000313" key="4">
    <source>
        <dbReference type="EMBL" id="WMW79298.1"/>
    </source>
</evidence>